<feature type="transmembrane region" description="Helical" evidence="2">
    <location>
        <begin position="86"/>
        <end position="102"/>
    </location>
</feature>
<dbReference type="GO" id="GO:0016020">
    <property type="term" value="C:membrane"/>
    <property type="evidence" value="ECO:0007669"/>
    <property type="project" value="GOC"/>
</dbReference>
<feature type="transmembrane region" description="Helical" evidence="2">
    <location>
        <begin position="134"/>
        <end position="155"/>
    </location>
</feature>
<organism evidence="4 5">
    <name type="scientific">Actinomadura rubrobrunea</name>
    <dbReference type="NCBI Taxonomy" id="115335"/>
    <lineage>
        <taxon>Bacteria</taxon>
        <taxon>Bacillati</taxon>
        <taxon>Actinomycetota</taxon>
        <taxon>Actinomycetes</taxon>
        <taxon>Streptosporangiales</taxon>
        <taxon>Thermomonosporaceae</taxon>
        <taxon>Actinomadura</taxon>
    </lineage>
</organism>
<reference evidence="4" key="1">
    <citation type="submission" date="2023-02" db="EMBL/GenBank/DDBJ databases">
        <title>Actinomadura rubrobrunea NBRC 14622.</title>
        <authorList>
            <person name="Ichikawa N."/>
            <person name="Sato H."/>
            <person name="Tonouchi N."/>
        </authorList>
    </citation>
    <scope>NUCLEOTIDE SEQUENCE</scope>
    <source>
        <strain evidence="4">NBRC 14622</strain>
    </source>
</reference>
<evidence type="ECO:0000256" key="1">
    <source>
        <dbReference type="SAM" id="MobiDB-lite"/>
    </source>
</evidence>
<feature type="transmembrane region" description="Helical" evidence="2">
    <location>
        <begin position="52"/>
        <end position="74"/>
    </location>
</feature>
<feature type="transmembrane region" description="Helical" evidence="2">
    <location>
        <begin position="358"/>
        <end position="377"/>
    </location>
</feature>
<dbReference type="Proteomes" id="UP001165124">
    <property type="component" value="Unassembled WGS sequence"/>
</dbReference>
<dbReference type="InterPro" id="IPR036691">
    <property type="entry name" value="Endo/exonu/phosph_ase_sf"/>
</dbReference>
<feature type="transmembrane region" description="Helical" evidence="2">
    <location>
        <begin position="108"/>
        <end position="127"/>
    </location>
</feature>
<feature type="transmembrane region" description="Helical" evidence="2">
    <location>
        <begin position="237"/>
        <end position="258"/>
    </location>
</feature>
<dbReference type="GO" id="GO:0003824">
    <property type="term" value="F:catalytic activity"/>
    <property type="evidence" value="ECO:0007669"/>
    <property type="project" value="InterPro"/>
</dbReference>
<dbReference type="InterPro" id="IPR051916">
    <property type="entry name" value="GPI-anchor_lipid_remodeler"/>
</dbReference>
<feature type="transmembrane region" description="Helical" evidence="2">
    <location>
        <begin position="167"/>
        <end position="185"/>
    </location>
</feature>
<evidence type="ECO:0000313" key="4">
    <source>
        <dbReference type="EMBL" id="GLW63249.1"/>
    </source>
</evidence>
<evidence type="ECO:0000256" key="2">
    <source>
        <dbReference type="SAM" id="Phobius"/>
    </source>
</evidence>
<feature type="transmembrane region" description="Helical" evidence="2">
    <location>
        <begin position="265"/>
        <end position="285"/>
    </location>
</feature>
<evidence type="ECO:0000313" key="5">
    <source>
        <dbReference type="Proteomes" id="UP001165124"/>
    </source>
</evidence>
<dbReference type="InterPro" id="IPR005135">
    <property type="entry name" value="Endo/exonuclease/phosphatase"/>
</dbReference>
<proteinExistence type="predicted"/>
<protein>
    <recommendedName>
        <fullName evidence="3">Endonuclease/exonuclease/phosphatase domain-containing protein</fullName>
    </recommendedName>
</protein>
<name>A0A9W6PUD8_9ACTN</name>
<feature type="transmembrane region" description="Helical" evidence="2">
    <location>
        <begin position="326"/>
        <end position="346"/>
    </location>
</feature>
<dbReference type="Pfam" id="PF03372">
    <property type="entry name" value="Exo_endo_phos"/>
    <property type="match status" value="1"/>
</dbReference>
<dbReference type="RefSeq" id="WP_067910788.1">
    <property type="nucleotide sequence ID" value="NZ_BSRZ01000002.1"/>
</dbReference>
<dbReference type="PANTHER" id="PTHR14859">
    <property type="entry name" value="CALCOFLUOR WHITE HYPERSENSITIVE PROTEIN PRECURSOR"/>
    <property type="match status" value="1"/>
</dbReference>
<keyword evidence="2" id="KW-0812">Transmembrane</keyword>
<dbReference type="AlphaFoldDB" id="A0A9W6PUD8"/>
<keyword evidence="5" id="KW-1185">Reference proteome</keyword>
<keyword evidence="2" id="KW-1133">Transmembrane helix</keyword>
<comment type="caution">
    <text evidence="4">The sequence shown here is derived from an EMBL/GenBank/DDBJ whole genome shotgun (WGS) entry which is preliminary data.</text>
</comment>
<feature type="transmembrane region" description="Helical" evidence="2">
    <location>
        <begin position="389"/>
        <end position="408"/>
    </location>
</feature>
<dbReference type="SUPFAM" id="SSF56219">
    <property type="entry name" value="DNase I-like"/>
    <property type="match status" value="1"/>
</dbReference>
<dbReference type="EMBL" id="BSRZ01000002">
    <property type="protein sequence ID" value="GLW63249.1"/>
    <property type="molecule type" value="Genomic_DNA"/>
</dbReference>
<feature type="transmembrane region" description="Helical" evidence="2">
    <location>
        <begin position="206"/>
        <end position="225"/>
    </location>
</feature>
<dbReference type="GO" id="GO:0006506">
    <property type="term" value="P:GPI anchor biosynthetic process"/>
    <property type="evidence" value="ECO:0007669"/>
    <property type="project" value="TreeGrafter"/>
</dbReference>
<evidence type="ECO:0000259" key="3">
    <source>
        <dbReference type="Pfam" id="PF03372"/>
    </source>
</evidence>
<sequence>MASTEVGTRTGGPAQAGPPIVPQGPARLALIAVTVAVLAQTLRFSLPQFDHFAHSVGPAAAAVVLLAVFLAGFAGPLVRRAAGPRGLLLVGVGGLLAVRLVAEAIQPQVWLALGGTAIGMVAVAALYEGARGLSGVGFATAAVAGLSADTAVRMAFGTWDPVWRPGVWPWLPCLAFVGLGAYALYRELSSGPVEAPGISWRDALGASAIGPFVALQTLVLSSPAFVASSGWRSLTVAHVVVVAGQGLALAFLASGLAVRAVPGGVCVLGGTVLGVAVGAVAGTYAVSGIEVVPVVIVGQVLAAWLLAVACRAPLRRAGAGGPVWRVDAGAALGGLLIAVILIPYLVSAIEPLPLPNNVLPGLAGILLGALAAIAAARGGPLPARAPVRALTAGACALVLLLGTLIFTFTTPNRKAAAAARPAGQVRVLTYNIHHAIDQDGRLDPEGLAQVIERQRVDVVLLQEAGRGSLQSGTTDVAVWLARRLGMSLVWGPAADGQFGNAILTSLPVRSSGTGRMAKGDWSQIRGYVWARLGVGDTTLDVWSTHLEGGADEETERVREAATLLRAWGGAPRTIIGGDFNAGPGSAAVRRMLEGTELRSAAFGDDPSPTTAGGERFDWIFGTDDLTFADYKVIRSRASDHYPVTVTVRIGR</sequence>
<feature type="region of interest" description="Disordered" evidence="1">
    <location>
        <begin position="1"/>
        <end position="20"/>
    </location>
</feature>
<dbReference type="Gene3D" id="3.60.10.10">
    <property type="entry name" value="Endonuclease/exonuclease/phosphatase"/>
    <property type="match status" value="1"/>
</dbReference>
<dbReference type="PANTHER" id="PTHR14859:SF1">
    <property type="entry name" value="PGAP2-INTERACTING PROTEIN"/>
    <property type="match status" value="1"/>
</dbReference>
<keyword evidence="2" id="KW-0472">Membrane</keyword>
<feature type="transmembrane region" description="Helical" evidence="2">
    <location>
        <begin position="291"/>
        <end position="314"/>
    </location>
</feature>
<gene>
    <name evidence="4" type="ORF">Arub01_14930</name>
</gene>
<feature type="domain" description="Endonuclease/exonuclease/phosphatase" evidence="3">
    <location>
        <begin position="428"/>
        <end position="640"/>
    </location>
</feature>
<accession>A0A9W6PUD8</accession>